<evidence type="ECO:0000313" key="9">
    <source>
        <dbReference type="Proteomes" id="UP001153636"/>
    </source>
</evidence>
<sequence>MNSCGMNSGGMNSSKRSSNFTQLEVSELISLMKTYQDIVECKKSDAVTWRQKEEAWQSLYENVEDIIVQPSTSTTTPRAFKRPFPKDVSETSSDDKSRKDANSQEIWNSWTPMKLKKPLSKGVSVREQQPPNRKTKLTEDCRQKIKSVSEAKLDFLRLQTTCLKD</sequence>
<dbReference type="InterPro" id="IPR028002">
    <property type="entry name" value="Myb_DNA-bind_5"/>
</dbReference>
<dbReference type="AlphaFoldDB" id="A0A9P0G9Q6"/>
<gene>
    <name evidence="8" type="ORF">PSYICH_LOCUS8134</name>
</gene>
<evidence type="ECO:0000256" key="6">
    <source>
        <dbReference type="SAM" id="MobiDB-lite"/>
    </source>
</evidence>
<dbReference type="OrthoDB" id="6769707at2759"/>
<comment type="subunit">
    <text evidence="1">Self-associates forming complexes of several hundred monomers.</text>
</comment>
<dbReference type="EMBL" id="OV651833">
    <property type="protein sequence ID" value="CAH1107479.1"/>
    <property type="molecule type" value="Genomic_DNA"/>
</dbReference>
<evidence type="ECO:0000256" key="5">
    <source>
        <dbReference type="ARBA" id="ARBA00025466"/>
    </source>
</evidence>
<keyword evidence="9" id="KW-1185">Reference proteome</keyword>
<feature type="domain" description="Myb/SANT-like DNA-binding" evidence="7">
    <location>
        <begin position="16"/>
        <end position="65"/>
    </location>
</feature>
<protein>
    <recommendedName>
        <fullName evidence="2">Regulatory protein zeste</fullName>
    </recommendedName>
</protein>
<evidence type="ECO:0000256" key="2">
    <source>
        <dbReference type="ARBA" id="ARBA00016807"/>
    </source>
</evidence>
<feature type="region of interest" description="Disordered" evidence="6">
    <location>
        <begin position="71"/>
        <end position="140"/>
    </location>
</feature>
<proteinExistence type="predicted"/>
<reference evidence="8" key="1">
    <citation type="submission" date="2022-01" db="EMBL/GenBank/DDBJ databases">
        <authorList>
            <person name="King R."/>
        </authorList>
    </citation>
    <scope>NUCLEOTIDE SEQUENCE</scope>
</reference>
<organism evidence="8 9">
    <name type="scientific">Psylliodes chrysocephalus</name>
    <dbReference type="NCBI Taxonomy" id="3402493"/>
    <lineage>
        <taxon>Eukaryota</taxon>
        <taxon>Metazoa</taxon>
        <taxon>Ecdysozoa</taxon>
        <taxon>Arthropoda</taxon>
        <taxon>Hexapoda</taxon>
        <taxon>Insecta</taxon>
        <taxon>Pterygota</taxon>
        <taxon>Neoptera</taxon>
        <taxon>Endopterygota</taxon>
        <taxon>Coleoptera</taxon>
        <taxon>Polyphaga</taxon>
        <taxon>Cucujiformia</taxon>
        <taxon>Chrysomeloidea</taxon>
        <taxon>Chrysomelidae</taxon>
        <taxon>Galerucinae</taxon>
        <taxon>Alticini</taxon>
        <taxon>Psylliodes</taxon>
    </lineage>
</organism>
<dbReference type="Proteomes" id="UP001153636">
    <property type="component" value="Chromosome 21"/>
</dbReference>
<evidence type="ECO:0000313" key="8">
    <source>
        <dbReference type="EMBL" id="CAH1107479.1"/>
    </source>
</evidence>
<evidence type="ECO:0000259" key="7">
    <source>
        <dbReference type="Pfam" id="PF13873"/>
    </source>
</evidence>
<dbReference type="Pfam" id="PF13873">
    <property type="entry name" value="Myb_DNA-bind_5"/>
    <property type="match status" value="1"/>
</dbReference>
<evidence type="ECO:0000256" key="3">
    <source>
        <dbReference type="ARBA" id="ARBA00023015"/>
    </source>
</evidence>
<comment type="function">
    <text evidence="5">Involved in transvection phenomena (= synapsis-dependent gene expression), where the synaptic pairing of chromosomes carrying genes with which zeste interacts influences the expression of these genes. Zeste binds to DNA and stimulates transcription from a nearby promoter.</text>
</comment>
<accession>A0A9P0G9Q6</accession>
<evidence type="ECO:0000256" key="4">
    <source>
        <dbReference type="ARBA" id="ARBA00023163"/>
    </source>
</evidence>
<evidence type="ECO:0000256" key="1">
    <source>
        <dbReference type="ARBA" id="ARBA00011764"/>
    </source>
</evidence>
<keyword evidence="4" id="KW-0804">Transcription</keyword>
<feature type="compositionally biased region" description="Basic and acidic residues" evidence="6">
    <location>
        <begin position="84"/>
        <end position="102"/>
    </location>
</feature>
<name>A0A9P0G9Q6_9CUCU</name>
<keyword evidence="3" id="KW-0805">Transcription regulation</keyword>